<feature type="domain" description="Isochorismatase-like" evidence="8">
    <location>
        <begin position="127"/>
        <end position="209"/>
    </location>
</feature>
<comment type="caution">
    <text evidence="9">The sequence shown here is derived from an EMBL/GenBank/DDBJ whole genome shotgun (WGS) entry which is preliminary data.</text>
</comment>
<dbReference type="Proteomes" id="UP001203338">
    <property type="component" value="Unassembled WGS sequence"/>
</dbReference>
<dbReference type="InterPro" id="IPR036380">
    <property type="entry name" value="Isochorismatase-like_sf"/>
</dbReference>
<evidence type="ECO:0000256" key="3">
    <source>
        <dbReference type="ARBA" id="ARBA00022723"/>
    </source>
</evidence>
<organism evidence="9 10">
    <name type="scientific">Parendozoicomonas callyspongiae</name>
    <dbReference type="NCBI Taxonomy" id="2942213"/>
    <lineage>
        <taxon>Bacteria</taxon>
        <taxon>Pseudomonadati</taxon>
        <taxon>Pseudomonadota</taxon>
        <taxon>Gammaproteobacteria</taxon>
        <taxon>Oceanospirillales</taxon>
        <taxon>Endozoicomonadaceae</taxon>
        <taxon>Parendozoicomonas</taxon>
    </lineage>
</organism>
<dbReference type="PANTHER" id="PTHR11080:SF2">
    <property type="entry name" value="LD05707P"/>
    <property type="match status" value="1"/>
</dbReference>
<accession>A0ABT0PJI3</accession>
<dbReference type="SUPFAM" id="SSF52499">
    <property type="entry name" value="Isochorismatase-like hydrolases"/>
    <property type="match status" value="1"/>
</dbReference>
<evidence type="ECO:0000256" key="1">
    <source>
        <dbReference type="ARBA" id="ARBA00006336"/>
    </source>
</evidence>
<dbReference type="InterPro" id="IPR052347">
    <property type="entry name" value="Isochorismatase_Nicotinamidase"/>
</dbReference>
<gene>
    <name evidence="9" type="ORF">M3P05_16355</name>
</gene>
<dbReference type="Pfam" id="PF00857">
    <property type="entry name" value="Isochorismatase"/>
    <property type="match status" value="1"/>
</dbReference>
<dbReference type="RefSeq" id="WP_249701109.1">
    <property type="nucleotide sequence ID" value="NZ_JAMFLX010000026.1"/>
</dbReference>
<evidence type="ECO:0000256" key="6">
    <source>
        <dbReference type="ARBA" id="ARBA00039017"/>
    </source>
</evidence>
<dbReference type="EMBL" id="JAMFLX010000026">
    <property type="protein sequence ID" value="MCL6271493.1"/>
    <property type="molecule type" value="Genomic_DNA"/>
</dbReference>
<dbReference type="InterPro" id="IPR000868">
    <property type="entry name" value="Isochorismatase-like_dom"/>
</dbReference>
<evidence type="ECO:0000256" key="7">
    <source>
        <dbReference type="ARBA" id="ARBA00043224"/>
    </source>
</evidence>
<evidence type="ECO:0000313" key="9">
    <source>
        <dbReference type="EMBL" id="MCL6271493.1"/>
    </source>
</evidence>
<proteinExistence type="inferred from homology"/>
<name>A0ABT0PJI3_9GAMM</name>
<evidence type="ECO:0000313" key="10">
    <source>
        <dbReference type="Proteomes" id="UP001203338"/>
    </source>
</evidence>
<dbReference type="Gene3D" id="3.40.50.850">
    <property type="entry name" value="Isochorismatase-like"/>
    <property type="match status" value="1"/>
</dbReference>
<keyword evidence="2" id="KW-0662">Pyridine nucleotide biosynthesis</keyword>
<keyword evidence="3" id="KW-0479">Metal-binding</keyword>
<sequence>MLKLGPRDRVAAFDVDAQNCFTELCPAELPVPDGVHIVSELNRQADIVSLRLGSKDAHPANAIWEADDDRPALTPVEGHKNVDLHWPRHGVPGTFGFELLEGLPEVSEYDYFVWKGVEPDIHPYGACFHDLACRRSTGAIEFLRDRGIDVVVVGGLALDYCVKVTALQLAEAGFRVIVNQGATRGLAPESSAEALRAMAAAGVELVESANDLQVG</sequence>
<dbReference type="PANTHER" id="PTHR11080">
    <property type="entry name" value="PYRAZINAMIDASE/NICOTINAMIDASE"/>
    <property type="match status" value="1"/>
</dbReference>
<dbReference type="EC" id="3.5.1.19" evidence="6"/>
<reference evidence="9 10" key="1">
    <citation type="submission" date="2022-05" db="EMBL/GenBank/DDBJ databases">
        <authorList>
            <person name="Park J.-S."/>
        </authorList>
    </citation>
    <scope>NUCLEOTIDE SEQUENCE [LARGE SCALE GENOMIC DNA]</scope>
    <source>
        <strain evidence="9 10">2012CJ34-2</strain>
    </source>
</reference>
<keyword evidence="10" id="KW-1185">Reference proteome</keyword>
<keyword evidence="4" id="KW-0378">Hydrolase</keyword>
<evidence type="ECO:0000256" key="4">
    <source>
        <dbReference type="ARBA" id="ARBA00022801"/>
    </source>
</evidence>
<evidence type="ECO:0000256" key="2">
    <source>
        <dbReference type="ARBA" id="ARBA00022642"/>
    </source>
</evidence>
<evidence type="ECO:0000256" key="5">
    <source>
        <dbReference type="ARBA" id="ARBA00037900"/>
    </source>
</evidence>
<evidence type="ECO:0000259" key="8">
    <source>
        <dbReference type="Pfam" id="PF00857"/>
    </source>
</evidence>
<protein>
    <recommendedName>
        <fullName evidence="6">nicotinamidase</fullName>
        <ecNumber evidence="6">3.5.1.19</ecNumber>
    </recommendedName>
    <alternativeName>
        <fullName evidence="7">Nicotinamide deamidase</fullName>
    </alternativeName>
</protein>
<comment type="similarity">
    <text evidence="1">Belongs to the isochorismatase family.</text>
</comment>
<comment type="pathway">
    <text evidence="5">Cofactor biosynthesis; nicotinate biosynthesis; nicotinate from nicotinamide: step 1/1.</text>
</comment>